<protein>
    <recommendedName>
        <fullName evidence="4">DUF4214 domain-containing protein</fullName>
    </recommendedName>
</protein>
<evidence type="ECO:0008006" key="4">
    <source>
        <dbReference type="Google" id="ProtNLM"/>
    </source>
</evidence>
<organism evidence="2 3">
    <name type="scientific">Rubritalea halochordaticola</name>
    <dbReference type="NCBI Taxonomy" id="714537"/>
    <lineage>
        <taxon>Bacteria</taxon>
        <taxon>Pseudomonadati</taxon>
        <taxon>Verrucomicrobiota</taxon>
        <taxon>Verrucomicrobiia</taxon>
        <taxon>Verrucomicrobiales</taxon>
        <taxon>Rubritaleaceae</taxon>
        <taxon>Rubritalea</taxon>
    </lineage>
</organism>
<comment type="caution">
    <text evidence="2">The sequence shown here is derived from an EMBL/GenBank/DDBJ whole genome shotgun (WGS) entry which is preliminary data.</text>
</comment>
<reference evidence="2 3" key="1">
    <citation type="submission" date="2024-02" db="EMBL/GenBank/DDBJ databases">
        <title>Rubritalea halochordaticola NBRC 107102.</title>
        <authorList>
            <person name="Ichikawa N."/>
            <person name="Katano-Makiyama Y."/>
            <person name="Hidaka K."/>
        </authorList>
    </citation>
    <scope>NUCLEOTIDE SEQUENCE [LARGE SCALE GENOMIC DNA]</scope>
    <source>
        <strain evidence="2 3">NBRC 107102</strain>
    </source>
</reference>
<evidence type="ECO:0000256" key="1">
    <source>
        <dbReference type="SAM" id="SignalP"/>
    </source>
</evidence>
<proteinExistence type="predicted"/>
<feature type="signal peptide" evidence="1">
    <location>
        <begin position="1"/>
        <end position="20"/>
    </location>
</feature>
<name>A0ABP9V1Q9_9BACT</name>
<evidence type="ECO:0000313" key="2">
    <source>
        <dbReference type="EMBL" id="GAA5496621.1"/>
    </source>
</evidence>
<evidence type="ECO:0000313" key="3">
    <source>
        <dbReference type="Proteomes" id="UP001424741"/>
    </source>
</evidence>
<dbReference type="RefSeq" id="WP_346189264.1">
    <property type="nucleotide sequence ID" value="NZ_BAABRL010000009.1"/>
</dbReference>
<dbReference type="EMBL" id="BAABRL010000009">
    <property type="protein sequence ID" value="GAA5496621.1"/>
    <property type="molecule type" value="Genomic_DNA"/>
</dbReference>
<feature type="chain" id="PRO_5045712713" description="DUF4214 domain-containing protein" evidence="1">
    <location>
        <begin position="21"/>
        <end position="395"/>
    </location>
</feature>
<gene>
    <name evidence="2" type="ORF">Rhal01_02806</name>
</gene>
<keyword evidence="1" id="KW-0732">Signal</keyword>
<sequence>MKILCVLACALVCGHLSAYSAPKTLKTKGGDRYTGKVLIVQSKVLLIRTEDGKHITLVVDQLEAASRNAVSGWAKSVGGDLNYASWMKASKSSFSKMWPSTVYGKSSIPLAKKYVANKAKSFVHESQYFRFVSDSDLEPKLLKDLAVQCEATREYCKMLPFNLAVNHYEPGYKCEIHLFISFSGFLSAGAIDGYTMIYDPKYNRCLAYIGSSDHLEKESQPDVAPMIIDGVVRQMLGPFDYGGWFENGLSLYVASTPYSNGQFRALTDKKKFGELVQAHALREISNEVITEAEIIPGDEIEFPPLRELVEYGADFKGMKNQAAALLLIHYFCRIDQGGRADGVKKYVKSIQKGESRQDAVLLLLNGREFNEVEEEIETYYSRHGLKLRFGSDKVK</sequence>
<accession>A0ABP9V1Q9</accession>
<keyword evidence="3" id="KW-1185">Reference proteome</keyword>
<dbReference type="Proteomes" id="UP001424741">
    <property type="component" value="Unassembled WGS sequence"/>
</dbReference>